<sequence>AEALLVSLSGFFKFYPCTSNTKSRVAIHLLRDGVGVWGRTEEEKLHVDSEIVTEELFEEHFKS</sequence>
<name>A0AA38LIL0_TAXCH</name>
<comment type="caution">
    <text evidence="1">The sequence shown here is derived from an EMBL/GenBank/DDBJ whole genome shotgun (WGS) entry which is preliminary data.</text>
</comment>
<gene>
    <name evidence="1" type="ORF">KI387_005369</name>
</gene>
<dbReference type="AlphaFoldDB" id="A0AA38LIL0"/>
<protein>
    <submittedName>
        <fullName evidence="1">Uncharacterized protein</fullName>
    </submittedName>
</protein>
<accession>A0AA38LIL0</accession>
<dbReference type="Proteomes" id="UP000824469">
    <property type="component" value="Unassembled WGS sequence"/>
</dbReference>
<feature type="non-terminal residue" evidence="1">
    <location>
        <position position="63"/>
    </location>
</feature>
<evidence type="ECO:0000313" key="1">
    <source>
        <dbReference type="EMBL" id="KAH9325191.1"/>
    </source>
</evidence>
<proteinExistence type="predicted"/>
<keyword evidence="2" id="KW-1185">Reference proteome</keyword>
<organism evidence="1 2">
    <name type="scientific">Taxus chinensis</name>
    <name type="common">Chinese yew</name>
    <name type="synonym">Taxus wallichiana var. chinensis</name>
    <dbReference type="NCBI Taxonomy" id="29808"/>
    <lineage>
        <taxon>Eukaryota</taxon>
        <taxon>Viridiplantae</taxon>
        <taxon>Streptophyta</taxon>
        <taxon>Embryophyta</taxon>
        <taxon>Tracheophyta</taxon>
        <taxon>Spermatophyta</taxon>
        <taxon>Pinopsida</taxon>
        <taxon>Pinidae</taxon>
        <taxon>Conifers II</taxon>
        <taxon>Cupressales</taxon>
        <taxon>Taxaceae</taxon>
        <taxon>Taxus</taxon>
    </lineage>
</organism>
<reference evidence="1 2" key="1">
    <citation type="journal article" date="2021" name="Nat. Plants">
        <title>The Taxus genome provides insights into paclitaxel biosynthesis.</title>
        <authorList>
            <person name="Xiong X."/>
            <person name="Gou J."/>
            <person name="Liao Q."/>
            <person name="Li Y."/>
            <person name="Zhou Q."/>
            <person name="Bi G."/>
            <person name="Li C."/>
            <person name="Du R."/>
            <person name="Wang X."/>
            <person name="Sun T."/>
            <person name="Guo L."/>
            <person name="Liang H."/>
            <person name="Lu P."/>
            <person name="Wu Y."/>
            <person name="Zhang Z."/>
            <person name="Ro D.K."/>
            <person name="Shang Y."/>
            <person name="Huang S."/>
            <person name="Yan J."/>
        </authorList>
    </citation>
    <scope>NUCLEOTIDE SEQUENCE [LARGE SCALE GENOMIC DNA]</scope>
    <source>
        <strain evidence="1">Ta-2019</strain>
    </source>
</reference>
<evidence type="ECO:0000313" key="2">
    <source>
        <dbReference type="Proteomes" id="UP000824469"/>
    </source>
</evidence>
<dbReference type="EMBL" id="JAHRHJ020000002">
    <property type="protein sequence ID" value="KAH9325191.1"/>
    <property type="molecule type" value="Genomic_DNA"/>
</dbReference>
<feature type="non-terminal residue" evidence="1">
    <location>
        <position position="1"/>
    </location>
</feature>